<gene>
    <name evidence="3" type="ORF">GCM10010412_052400</name>
</gene>
<dbReference type="Pfam" id="PF00326">
    <property type="entry name" value="Peptidase_S9"/>
    <property type="match status" value="1"/>
</dbReference>
<protein>
    <recommendedName>
        <fullName evidence="2">Peptidase S9 prolyl oligopeptidase catalytic domain-containing protein</fullName>
    </recommendedName>
</protein>
<accession>A0ABP6ENL4</accession>
<keyword evidence="4" id="KW-1185">Reference proteome</keyword>
<proteinExistence type="predicted"/>
<sequence>MCPSGLAQVADGPPLALFADGLDTAIHRLDPGTRRFQPMSRLEGCAASLTAGHSGEVVAVLASTAYEPRNVHAGPPAGRLARLSDTRPELREIRWGTQERLSYQACDGLGLDGLLILPVGRGREDGPFPLITLVHGGPYARYADQFLLGTSPSAQWLATAGYAIFLPNPRGGEGHGHAFAAAVAGAVGMQEWTDITSGIDLLIADGIADPDRLGIGGWSHGGFMAAWAVGQTSRFKAAVMGAGISDWGMLVATGEWGIWEAGLGGSCGWEAAGPHRHDQLSPISYASRISTPVLILHGEDDTNVPVGQSTYFHRALRRFGVEYEFVVYPREGHAILERNHQLDVLRRTRAWFDRWLSTPAV</sequence>
<reference evidence="4" key="1">
    <citation type="journal article" date="2019" name="Int. J. Syst. Evol. Microbiol.">
        <title>The Global Catalogue of Microorganisms (GCM) 10K type strain sequencing project: providing services to taxonomists for standard genome sequencing and annotation.</title>
        <authorList>
            <consortium name="The Broad Institute Genomics Platform"/>
            <consortium name="The Broad Institute Genome Sequencing Center for Infectious Disease"/>
            <person name="Wu L."/>
            <person name="Ma J."/>
        </authorList>
    </citation>
    <scope>NUCLEOTIDE SEQUENCE [LARGE SCALE GENOMIC DNA]</scope>
    <source>
        <strain evidence="4">JCM 6835</strain>
    </source>
</reference>
<dbReference type="SUPFAM" id="SSF53474">
    <property type="entry name" value="alpha/beta-Hydrolases"/>
    <property type="match status" value="1"/>
</dbReference>
<evidence type="ECO:0000259" key="2">
    <source>
        <dbReference type="Pfam" id="PF00326"/>
    </source>
</evidence>
<organism evidence="3 4">
    <name type="scientific">Nonomuraea recticatena</name>
    <dbReference type="NCBI Taxonomy" id="46178"/>
    <lineage>
        <taxon>Bacteria</taxon>
        <taxon>Bacillati</taxon>
        <taxon>Actinomycetota</taxon>
        <taxon>Actinomycetes</taxon>
        <taxon>Streptosporangiales</taxon>
        <taxon>Streptosporangiaceae</taxon>
        <taxon>Nonomuraea</taxon>
    </lineage>
</organism>
<dbReference type="PANTHER" id="PTHR42776">
    <property type="entry name" value="SERINE PEPTIDASE S9 FAMILY MEMBER"/>
    <property type="match status" value="1"/>
</dbReference>
<keyword evidence="1" id="KW-0378">Hydrolase</keyword>
<evidence type="ECO:0000313" key="4">
    <source>
        <dbReference type="Proteomes" id="UP001501666"/>
    </source>
</evidence>
<evidence type="ECO:0000313" key="3">
    <source>
        <dbReference type="EMBL" id="GAA2672391.1"/>
    </source>
</evidence>
<feature type="domain" description="Peptidase S9 prolyl oligopeptidase catalytic" evidence="2">
    <location>
        <begin position="153"/>
        <end position="356"/>
    </location>
</feature>
<dbReference type="InterPro" id="IPR029058">
    <property type="entry name" value="AB_hydrolase_fold"/>
</dbReference>
<comment type="caution">
    <text evidence="3">The sequence shown here is derived from an EMBL/GenBank/DDBJ whole genome shotgun (WGS) entry which is preliminary data.</text>
</comment>
<dbReference type="EMBL" id="BAAATE010000014">
    <property type="protein sequence ID" value="GAA2672391.1"/>
    <property type="molecule type" value="Genomic_DNA"/>
</dbReference>
<dbReference type="Gene3D" id="3.40.50.1820">
    <property type="entry name" value="alpha/beta hydrolase"/>
    <property type="match status" value="1"/>
</dbReference>
<evidence type="ECO:0000256" key="1">
    <source>
        <dbReference type="ARBA" id="ARBA00022801"/>
    </source>
</evidence>
<dbReference type="PANTHER" id="PTHR42776:SF27">
    <property type="entry name" value="DIPEPTIDYL PEPTIDASE FAMILY MEMBER 6"/>
    <property type="match status" value="1"/>
</dbReference>
<dbReference type="InterPro" id="IPR001375">
    <property type="entry name" value="Peptidase_S9_cat"/>
</dbReference>
<dbReference type="RefSeq" id="WP_346149977.1">
    <property type="nucleotide sequence ID" value="NZ_BAAATE010000014.1"/>
</dbReference>
<dbReference type="Proteomes" id="UP001501666">
    <property type="component" value="Unassembled WGS sequence"/>
</dbReference>
<name>A0ABP6ENL4_9ACTN</name>